<dbReference type="AlphaFoldDB" id="A0A061JUI3"/>
<proteinExistence type="predicted"/>
<name>A0A061JUI3_STUST</name>
<reference evidence="1 2" key="1">
    <citation type="journal article" date="2013" name="Genome Announc.">
        <title>Draft Genome of the Nitrogen-Fixing Bacterium Pseudomonas stutzeri Strain KOS6 Isolated from Industrial Hydrocarbon Sludge.</title>
        <authorList>
            <person name="Grigoryeva T.V."/>
            <person name="Laikov A.V."/>
            <person name="Naumova R.P."/>
            <person name="Manolov A.I."/>
            <person name="Larin A.K."/>
            <person name="Karpova I.Y."/>
            <person name="Semashko T.A."/>
            <person name="Alexeev D.G."/>
            <person name="Kostryukova E.S."/>
            <person name="Muller R."/>
            <person name="Govorun V.M."/>
        </authorList>
    </citation>
    <scope>NUCLEOTIDE SEQUENCE [LARGE SCALE GENOMIC DNA]</scope>
    <source>
        <strain evidence="1 2">KOS6</strain>
    </source>
</reference>
<dbReference type="RefSeq" id="WP_003296808.1">
    <property type="nucleotide sequence ID" value="NZ_KK020676.1"/>
</dbReference>
<organism evidence="1 2">
    <name type="scientific">Stutzerimonas stutzeri KOS6</name>
    <dbReference type="NCBI Taxonomy" id="1218352"/>
    <lineage>
        <taxon>Bacteria</taxon>
        <taxon>Pseudomonadati</taxon>
        <taxon>Pseudomonadota</taxon>
        <taxon>Gammaproteobacteria</taxon>
        <taxon>Pseudomonadales</taxon>
        <taxon>Pseudomonadaceae</taxon>
        <taxon>Stutzerimonas</taxon>
    </lineage>
</organism>
<dbReference type="EMBL" id="AMCZ02000001">
    <property type="protein sequence ID" value="EWC43381.1"/>
    <property type="molecule type" value="Genomic_DNA"/>
</dbReference>
<evidence type="ECO:0008006" key="3">
    <source>
        <dbReference type="Google" id="ProtNLM"/>
    </source>
</evidence>
<sequence>MATMMEIAGKVDWTTVLVALATGLSAAYGNVWLSIKQAKRERTSVRAALLAEVGALVELCDRREYLPYIREVAEYLEALTDEQLEEFAEDAFFLKVPISEHYNRVYQENVGRLGTLSVDEARQIVRFYQLVDSVRSDVTENGVLYEGCKQEIVWRETAGVLESALEIGRRLTSERVPMWRRWIQRGRNVDASLN</sequence>
<evidence type="ECO:0000313" key="2">
    <source>
        <dbReference type="Proteomes" id="UP000026923"/>
    </source>
</evidence>
<accession>A0A061JUI3</accession>
<gene>
    <name evidence="1" type="ORF">B597_001885</name>
</gene>
<comment type="caution">
    <text evidence="1">The sequence shown here is derived from an EMBL/GenBank/DDBJ whole genome shotgun (WGS) entry which is preliminary data.</text>
</comment>
<dbReference type="eggNOG" id="ENOG5033ER9">
    <property type="taxonomic scope" value="Bacteria"/>
</dbReference>
<dbReference type="OrthoDB" id="6942794at2"/>
<dbReference type="Proteomes" id="UP000026923">
    <property type="component" value="Unassembled WGS sequence"/>
</dbReference>
<protein>
    <recommendedName>
        <fullName evidence="3">DUF4760 domain-containing protein</fullName>
    </recommendedName>
</protein>
<dbReference type="HOGENOM" id="CLU_1546289_0_0_6"/>
<evidence type="ECO:0000313" key="1">
    <source>
        <dbReference type="EMBL" id="EWC43381.1"/>
    </source>
</evidence>